<evidence type="ECO:0000313" key="1">
    <source>
        <dbReference type="EMBL" id="CAE6786447.1"/>
    </source>
</evidence>
<dbReference type="InterPro" id="IPR011990">
    <property type="entry name" value="TPR-like_helical_dom_sf"/>
</dbReference>
<gene>
    <name evidence="1" type="ORF">NSPZN2_50132</name>
</gene>
<comment type="caution">
    <text evidence="1">The sequence shown here is derived from an EMBL/GenBank/DDBJ whole genome shotgun (WGS) entry which is preliminary data.</text>
</comment>
<keyword evidence="2" id="KW-1185">Reference proteome</keyword>
<reference evidence="1 2" key="1">
    <citation type="submission" date="2021-02" db="EMBL/GenBank/DDBJ databases">
        <authorList>
            <person name="Han P."/>
        </authorList>
    </citation>
    <scope>NUCLEOTIDE SEQUENCE [LARGE SCALE GENOMIC DNA]</scope>
    <source>
        <strain evidence="1">Candidatus Nitrospira sp. ZN2</strain>
    </source>
</reference>
<dbReference type="SUPFAM" id="SSF48452">
    <property type="entry name" value="TPR-like"/>
    <property type="match status" value="1"/>
</dbReference>
<protein>
    <submittedName>
        <fullName evidence="1">Uncharacterized protein</fullName>
    </submittedName>
</protein>
<dbReference type="RefSeq" id="WP_213043724.1">
    <property type="nucleotide sequence ID" value="NZ_CAJNBJ010000018.1"/>
</dbReference>
<sequence length="436" mass="48245">MAQAESEYGQRNRLLYSMDRGMTLHLAGDYVQSNSLLEQAAVEVERLYTRSIRTETAAFLTNDNMLPFEGDPYEHVMINVVKALNYAAMGQLTEAVVEARQIDHRLNVLSDSAKEKDGYREDAFARYLTGVLYESTGDLNNAFIAYRKAYEIYEATQGWSRTPMPPMLRADLLRTTDALHMTAEFEEYRRQFPETHWVPRGDQSNLAQVVVISYNGRAPRKEEAFLDIPISLSALQLVLLNRGVVHASNRQERRAADSVLYGLNGRVVRVALPRLVPQKTHVMQESVSLAPKEGAPISATSELVYNGTALAERALSDRMPGITTKALARAAVKFAAAEAATRGSQHAVNKGDAPWVGLLVGVLAHGLAVASEAADTRSWRTLPDEIQISRLWAPPGEYESRIQAVMRGGGAAQTGTSRPLMLRAGETVFLIQRVML</sequence>
<evidence type="ECO:0000313" key="2">
    <source>
        <dbReference type="Proteomes" id="UP000675880"/>
    </source>
</evidence>
<dbReference type="EMBL" id="CAJNBJ010000018">
    <property type="protein sequence ID" value="CAE6786447.1"/>
    <property type="molecule type" value="Genomic_DNA"/>
</dbReference>
<accession>A0ABN7MAL9</accession>
<dbReference type="Proteomes" id="UP000675880">
    <property type="component" value="Unassembled WGS sequence"/>
</dbReference>
<organism evidence="1 2">
    <name type="scientific">Nitrospira defluvii</name>
    <dbReference type="NCBI Taxonomy" id="330214"/>
    <lineage>
        <taxon>Bacteria</taxon>
        <taxon>Pseudomonadati</taxon>
        <taxon>Nitrospirota</taxon>
        <taxon>Nitrospiria</taxon>
        <taxon>Nitrospirales</taxon>
        <taxon>Nitrospiraceae</taxon>
        <taxon>Nitrospira</taxon>
    </lineage>
</organism>
<dbReference type="Gene3D" id="1.25.40.10">
    <property type="entry name" value="Tetratricopeptide repeat domain"/>
    <property type="match status" value="1"/>
</dbReference>
<proteinExistence type="predicted"/>
<name>A0ABN7MAL9_9BACT</name>